<dbReference type="AlphaFoldDB" id="A0A1H5WRV7"/>
<feature type="domain" description="GEVED" evidence="3">
    <location>
        <begin position="360"/>
        <end position="434"/>
    </location>
</feature>
<keyword evidence="6" id="KW-1185">Reference proteome</keyword>
<dbReference type="Pfam" id="PF21959">
    <property type="entry name" value="DUF6923"/>
    <property type="match status" value="1"/>
</dbReference>
<dbReference type="EMBL" id="FNVG01000006">
    <property type="protein sequence ID" value="SEG02013.1"/>
    <property type="molecule type" value="Genomic_DNA"/>
</dbReference>
<proteinExistence type="predicted"/>
<dbReference type="Pfam" id="PF20009">
    <property type="entry name" value="GEVED"/>
    <property type="match status" value="1"/>
</dbReference>
<keyword evidence="1" id="KW-0732">Signal</keyword>
<evidence type="ECO:0000259" key="3">
    <source>
        <dbReference type="Pfam" id="PF20009"/>
    </source>
</evidence>
<evidence type="ECO:0000259" key="4">
    <source>
        <dbReference type="Pfam" id="PF21959"/>
    </source>
</evidence>
<dbReference type="InterPro" id="IPR032295">
    <property type="entry name" value="DUF4842"/>
</dbReference>
<dbReference type="InterPro" id="IPR054215">
    <property type="entry name" value="DUF6923"/>
</dbReference>
<name>A0A1H5WRV7_9VIBR</name>
<dbReference type="OrthoDB" id="1204817at2"/>
<feature type="domain" description="DUF6923" evidence="4">
    <location>
        <begin position="45"/>
        <end position="269"/>
    </location>
</feature>
<evidence type="ECO:0000313" key="6">
    <source>
        <dbReference type="Proteomes" id="UP000236721"/>
    </source>
</evidence>
<gene>
    <name evidence="5" type="ORF">SAMN04488244_10637</name>
</gene>
<dbReference type="NCBIfam" id="TIGR04456">
    <property type="entry name" value="LruC_dom"/>
    <property type="match status" value="1"/>
</dbReference>
<feature type="signal peptide" evidence="1">
    <location>
        <begin position="1"/>
        <end position="30"/>
    </location>
</feature>
<evidence type="ECO:0000313" key="5">
    <source>
        <dbReference type="EMBL" id="SEG02013.1"/>
    </source>
</evidence>
<protein>
    <submittedName>
        <fullName evidence="5">LruC domain-containing protein</fullName>
    </submittedName>
</protein>
<sequence>MRKDKNGSRVIQRMSAGILLTLTYAANVHAGPFDSCPSKAYLFQSTPVQVYGVNLVTGSTTLLQGDTGMDVGINAVGFDFDNRYILGYDTTNKRIVRLGEDFQAEAINTSGLPTDHTFFVGDVYESVYYLYRKGKGLFTIDLSPLEADSNAVLSVNRVSTRAVVNLTDFAFHPSDGKLYGVDNNSGALYSFNASTGQESYVGDTGQLGTFGAGYFDVDGYYYVSRNEDGQIYRINLSPDNSANIEAGVVTAVKFADGPSSNQNDGARCANAPVIDEDSNIDFGDAPESYSTKLADNGPRHGLDGVTWLGASEPDGEQDGRYNNLADDEIGVDDENGVGFVTAVEPGLDSIVRVNASTSGYLSAWIDWNQDGDFADDGEQVFTDQLLSAGNNDLVFTADFDALVGPTWSRFRFSQQTGLSYFGGATTGEVEDHALAVTGEGISVRYYPNSTGYTTVAFEDNWPYTADYDMNDVVVRYRITEVLKNDEVVKSKIDGYLGAVGAEFHNGFAIRLKGVNRSAIDTTTTRQLHNGVQLAASGLEQISEEAIFVISEDTTAYKVEGCEFHRTLASCAQTEDVQLNFTVHVNFNNGSDTANLMDMPYDPFIFATPEYYHGEGYFQPGRKWEVHLPNYEPTEQFDAEMFAGLGRDVSNVSSGIYFKTAENLPWVLLINDEWEWPLEKTDLVVAYPLFASYAESSGEVAQTWFELQFANADKCYIP</sequence>
<dbReference type="Pfam" id="PF16130">
    <property type="entry name" value="DUF4842"/>
    <property type="match status" value="1"/>
</dbReference>
<feature type="chain" id="PRO_5009288601" evidence="1">
    <location>
        <begin position="31"/>
        <end position="717"/>
    </location>
</feature>
<reference evidence="6" key="1">
    <citation type="submission" date="2016-10" db="EMBL/GenBank/DDBJ databases">
        <authorList>
            <person name="Varghese N."/>
            <person name="Submissions S."/>
        </authorList>
    </citation>
    <scope>NUCLEOTIDE SEQUENCE [LARGE SCALE GENOMIC DNA]</scope>
    <source>
        <strain evidence="6">CGMCC 1.7062</strain>
    </source>
</reference>
<evidence type="ECO:0000259" key="2">
    <source>
        <dbReference type="Pfam" id="PF16130"/>
    </source>
</evidence>
<dbReference type="InterPro" id="IPR031025">
    <property type="entry name" value="LruC_dom"/>
</dbReference>
<evidence type="ECO:0000256" key="1">
    <source>
        <dbReference type="SAM" id="SignalP"/>
    </source>
</evidence>
<dbReference type="InterPro" id="IPR045474">
    <property type="entry name" value="GEVED"/>
</dbReference>
<dbReference type="SUPFAM" id="SSF101898">
    <property type="entry name" value="NHL repeat"/>
    <property type="match status" value="1"/>
</dbReference>
<organism evidence="5 6">
    <name type="scientific">Vibrio hangzhouensis</name>
    <dbReference type="NCBI Taxonomy" id="462991"/>
    <lineage>
        <taxon>Bacteria</taxon>
        <taxon>Pseudomonadati</taxon>
        <taxon>Pseudomonadota</taxon>
        <taxon>Gammaproteobacteria</taxon>
        <taxon>Vibrionales</taxon>
        <taxon>Vibrionaceae</taxon>
        <taxon>Vibrio</taxon>
    </lineage>
</organism>
<feature type="domain" description="DUF4842" evidence="2">
    <location>
        <begin position="485"/>
        <end position="704"/>
    </location>
</feature>
<dbReference type="Proteomes" id="UP000236721">
    <property type="component" value="Unassembled WGS sequence"/>
</dbReference>
<accession>A0A1H5WRV7</accession>